<dbReference type="STRING" id="52.CMC5_062270"/>
<dbReference type="Pfam" id="PF00128">
    <property type="entry name" value="Alpha-amylase"/>
    <property type="match status" value="1"/>
</dbReference>
<keyword evidence="2" id="KW-0326">Glycosidase</keyword>
<dbReference type="OrthoDB" id="9808590at2"/>
<dbReference type="Gene3D" id="3.20.20.80">
    <property type="entry name" value="Glycosidases"/>
    <property type="match status" value="1"/>
</dbReference>
<protein>
    <submittedName>
        <fullName evidence="2">Alpha-amylase</fullName>
        <ecNumber evidence="2">3.2.1.1</ecNumber>
    </submittedName>
</protein>
<keyword evidence="3" id="KW-1185">Reference proteome</keyword>
<dbReference type="RefSeq" id="WP_050433695.1">
    <property type="nucleotide sequence ID" value="NZ_CP012159.1"/>
</dbReference>
<dbReference type="GO" id="GO:0005975">
    <property type="term" value="P:carbohydrate metabolic process"/>
    <property type="evidence" value="ECO:0007669"/>
    <property type="project" value="InterPro"/>
</dbReference>
<dbReference type="KEGG" id="ccro:CMC5_062270"/>
<sequence length="486" mass="53710">MRAVASTHQHPTTYQIFTRVWLDELSRGAGVRVDLASVPDAELDRLAGLGFDFLYLMGIWTLGSEGPRISREMEGLREEHDRALPGWTAADVVGSPFAVARYAVSPSFGGDPALAALRERLRARGLGLILDFVPNHVARDHHWIEEQPACFLRDARGAVLAGKDPYFPPWRDTAQLDARLQVTRAALIEALLGVAGRCDGVRCDMAMLLLREVFEKTWASRPPVAGEPLAQGELWAEAIDTVRRAHPGFLFIAEAYWDLEWRLQMLGFDYTYDKSFYDRLSHASAHAIRGHLSAGLDYQRRSVRFMENHDEPRAAGVLPPDRRKAAIFLAATVPGMRFFHHGQLEGRKIRAALHLARVTTEAVDPRSLAFHTALLEALKNPALRTGSFAMLSPQGNEAESFVAYRWDVVGPQGEVAPVVAVVNFAPARGGCRIPLDLAGIGGREVRLVDRMSGEAYTRDGDALLDGARGLGVVLPAYGMHLFEVRR</sequence>
<name>A0A0K1EM71_CHOCO</name>
<dbReference type="InterPro" id="IPR017853">
    <property type="entry name" value="GH"/>
</dbReference>
<gene>
    <name evidence="2" type="primary">malS</name>
    <name evidence="2" type="ORF">CMC5_062270</name>
</gene>
<dbReference type="CDD" id="cd11347">
    <property type="entry name" value="AmyAc_1"/>
    <property type="match status" value="1"/>
</dbReference>
<dbReference type="PANTHER" id="PTHR47786">
    <property type="entry name" value="ALPHA-1,4-GLUCAN:MALTOSE-1-PHOSPHATE MALTOSYLTRANSFERASE"/>
    <property type="match status" value="1"/>
</dbReference>
<dbReference type="EMBL" id="CP012159">
    <property type="protein sequence ID" value="AKT42005.1"/>
    <property type="molecule type" value="Genomic_DNA"/>
</dbReference>
<reference evidence="2 3" key="1">
    <citation type="submission" date="2015-07" db="EMBL/GenBank/DDBJ databases">
        <title>Genome analysis of myxobacterium Chondromyces crocatus Cm c5 reveals a high potential for natural compound synthesis and the genetic basis for the loss of fruiting body formation.</title>
        <authorList>
            <person name="Zaburannyi N."/>
            <person name="Bunk B."/>
            <person name="Maier J."/>
            <person name="Overmann J."/>
            <person name="Mueller R."/>
        </authorList>
    </citation>
    <scope>NUCLEOTIDE SEQUENCE [LARGE SCALE GENOMIC DNA]</scope>
    <source>
        <strain evidence="2 3">Cm c5</strain>
    </source>
</reference>
<keyword evidence="2" id="KW-0378">Hydrolase</keyword>
<dbReference type="InterPro" id="IPR006047">
    <property type="entry name" value="GH13_cat_dom"/>
</dbReference>
<dbReference type="GO" id="GO:0004556">
    <property type="term" value="F:alpha-amylase activity"/>
    <property type="evidence" value="ECO:0007669"/>
    <property type="project" value="UniProtKB-EC"/>
</dbReference>
<proteinExistence type="predicted"/>
<dbReference type="Proteomes" id="UP000067626">
    <property type="component" value="Chromosome"/>
</dbReference>
<evidence type="ECO:0000259" key="1">
    <source>
        <dbReference type="SMART" id="SM00642"/>
    </source>
</evidence>
<dbReference type="AlphaFoldDB" id="A0A0K1EM71"/>
<dbReference type="EC" id="3.2.1.1" evidence="2"/>
<accession>A0A0K1EM71</accession>
<evidence type="ECO:0000313" key="3">
    <source>
        <dbReference type="Proteomes" id="UP000067626"/>
    </source>
</evidence>
<organism evidence="2 3">
    <name type="scientific">Chondromyces crocatus</name>
    <dbReference type="NCBI Taxonomy" id="52"/>
    <lineage>
        <taxon>Bacteria</taxon>
        <taxon>Pseudomonadati</taxon>
        <taxon>Myxococcota</taxon>
        <taxon>Polyangia</taxon>
        <taxon>Polyangiales</taxon>
        <taxon>Polyangiaceae</taxon>
        <taxon>Chondromyces</taxon>
    </lineage>
</organism>
<evidence type="ECO:0000313" key="2">
    <source>
        <dbReference type="EMBL" id="AKT42005.1"/>
    </source>
</evidence>
<dbReference type="SUPFAM" id="SSF51445">
    <property type="entry name" value="(Trans)glycosidases"/>
    <property type="match status" value="1"/>
</dbReference>
<dbReference type="PANTHER" id="PTHR47786:SF2">
    <property type="entry name" value="GLYCOSYL HYDROLASE FAMILY 13 CATALYTIC DOMAIN-CONTAINING PROTEIN"/>
    <property type="match status" value="1"/>
</dbReference>
<feature type="domain" description="Glycosyl hydrolase family 13 catalytic" evidence="1">
    <location>
        <begin position="15"/>
        <end position="357"/>
    </location>
</feature>
<dbReference type="SMART" id="SM00642">
    <property type="entry name" value="Aamy"/>
    <property type="match status" value="1"/>
</dbReference>